<gene>
    <name evidence="2" type="ORF">HUJ06_002778</name>
</gene>
<dbReference type="AlphaFoldDB" id="A0A822ZRT6"/>
<dbReference type="Proteomes" id="UP000607653">
    <property type="component" value="Unassembled WGS sequence"/>
</dbReference>
<feature type="region of interest" description="Disordered" evidence="1">
    <location>
        <begin position="1"/>
        <end position="31"/>
    </location>
</feature>
<sequence>MSSLEYKGQETGVVKQKVHGSLVSRPDGEMDRLDLLERRKKLKKKGEKGV</sequence>
<protein>
    <submittedName>
        <fullName evidence="2">Uncharacterized protein</fullName>
    </submittedName>
</protein>
<evidence type="ECO:0000256" key="1">
    <source>
        <dbReference type="SAM" id="MobiDB-lite"/>
    </source>
</evidence>
<evidence type="ECO:0000313" key="2">
    <source>
        <dbReference type="EMBL" id="DAD44548.1"/>
    </source>
</evidence>
<reference evidence="2 3" key="1">
    <citation type="journal article" date="2020" name="Mol. Biol. Evol.">
        <title>Distinct Expression and Methylation Patterns for Genes with Different Fates following a Single Whole-Genome Duplication in Flowering Plants.</title>
        <authorList>
            <person name="Shi T."/>
            <person name="Rahmani R.S."/>
            <person name="Gugger P.F."/>
            <person name="Wang M."/>
            <person name="Li H."/>
            <person name="Zhang Y."/>
            <person name="Li Z."/>
            <person name="Wang Q."/>
            <person name="Van de Peer Y."/>
            <person name="Marchal K."/>
            <person name="Chen J."/>
        </authorList>
    </citation>
    <scope>NUCLEOTIDE SEQUENCE [LARGE SCALE GENOMIC DNA]</scope>
    <source>
        <tissue evidence="2">Leaf</tissue>
    </source>
</reference>
<keyword evidence="3" id="KW-1185">Reference proteome</keyword>
<organism evidence="2 3">
    <name type="scientific">Nelumbo nucifera</name>
    <name type="common">Sacred lotus</name>
    <dbReference type="NCBI Taxonomy" id="4432"/>
    <lineage>
        <taxon>Eukaryota</taxon>
        <taxon>Viridiplantae</taxon>
        <taxon>Streptophyta</taxon>
        <taxon>Embryophyta</taxon>
        <taxon>Tracheophyta</taxon>
        <taxon>Spermatophyta</taxon>
        <taxon>Magnoliopsida</taxon>
        <taxon>Proteales</taxon>
        <taxon>Nelumbonaceae</taxon>
        <taxon>Nelumbo</taxon>
    </lineage>
</organism>
<accession>A0A822ZRT6</accession>
<proteinExistence type="predicted"/>
<name>A0A822ZRT6_NELNU</name>
<evidence type="ECO:0000313" key="3">
    <source>
        <dbReference type="Proteomes" id="UP000607653"/>
    </source>
</evidence>
<comment type="caution">
    <text evidence="2">The sequence shown here is derived from an EMBL/GenBank/DDBJ whole genome shotgun (WGS) entry which is preliminary data.</text>
</comment>
<dbReference type="EMBL" id="DUZY01000007">
    <property type="protein sequence ID" value="DAD44548.1"/>
    <property type="molecule type" value="Genomic_DNA"/>
</dbReference>